<evidence type="ECO:0000256" key="1">
    <source>
        <dbReference type="ARBA" id="ARBA00003932"/>
    </source>
</evidence>
<proteinExistence type="predicted"/>
<dbReference type="KEGG" id="bdu:BDU_14013"/>
<reference evidence="9 10" key="1">
    <citation type="journal article" date="2008" name="PLoS Genet.">
        <title>The genome of Borrelia recurrentis, the agent of deadly louse-borne relapsing fever, is a degraded subset of tick-borne Borrelia duttonii.</title>
        <authorList>
            <person name="Lescot M."/>
            <person name="Audic S."/>
            <person name="Robert C."/>
            <person name="Nguyen T.T."/>
            <person name="Blanc G."/>
            <person name="Cutler S.J."/>
            <person name="Wincker P."/>
            <person name="Couloux A."/>
            <person name="Claverie J.-M."/>
            <person name="Raoult D."/>
            <person name="Drancourt M."/>
        </authorList>
    </citation>
    <scope>NUCLEOTIDE SEQUENCE [LARGE SCALE GENOMIC DNA]</scope>
    <source>
        <strain evidence="9 10">Ly</strain>
    </source>
</reference>
<accession>B5RNN0</accession>
<dbReference type="EMBL" id="CP000981">
    <property type="protein sequence ID" value="ACH93966.1"/>
    <property type="molecule type" value="Genomic_DNA"/>
</dbReference>
<protein>
    <recommendedName>
        <fullName evidence="8">Variable large protein</fullName>
    </recommendedName>
</protein>
<comment type="function">
    <text evidence="1 8">The Vlp and Vsp proteins are antigenically distinct proteins, only one vlp or vsp gene is transcriptionally active at any one time. Switching between these genes is a mechanism of host immune response evasion.</text>
</comment>
<dbReference type="GO" id="GO:0009279">
    <property type="term" value="C:cell outer membrane"/>
    <property type="evidence" value="ECO:0007669"/>
    <property type="project" value="UniProtKB-SubCell"/>
</dbReference>
<evidence type="ECO:0000313" key="10">
    <source>
        <dbReference type="Proteomes" id="UP000000611"/>
    </source>
</evidence>
<keyword evidence="5 8" id="KW-0564">Palmitate</keyword>
<dbReference type="Pfam" id="PF00921">
    <property type="entry name" value="Lipoprotein_2"/>
    <property type="match status" value="1"/>
</dbReference>
<keyword evidence="6 8" id="KW-0998">Cell outer membrane</keyword>
<evidence type="ECO:0000256" key="3">
    <source>
        <dbReference type="ARBA" id="ARBA00022729"/>
    </source>
</evidence>
<keyword evidence="3" id="KW-0732">Signal</keyword>
<gene>
    <name evidence="9" type="primary">vlp_2</name>
    <name evidence="9" type="ordered locus">BDU_14013</name>
</gene>
<name>B5RNN0_BORDL</name>
<geneLocation type="plasmid" evidence="9 10">
    <name>pl23b</name>
</geneLocation>
<keyword evidence="4 8" id="KW-0472">Membrane</keyword>
<dbReference type="AlphaFoldDB" id="B5RNN0"/>
<dbReference type="Proteomes" id="UP000000611">
    <property type="component" value="Plasmid pl23b"/>
</dbReference>
<dbReference type="HOGENOM" id="CLU_054711_0_0_12"/>
<evidence type="ECO:0000256" key="6">
    <source>
        <dbReference type="ARBA" id="ARBA00023237"/>
    </source>
</evidence>
<evidence type="ECO:0000313" key="9">
    <source>
        <dbReference type="EMBL" id="ACH93966.1"/>
    </source>
</evidence>
<keyword evidence="10" id="KW-1185">Reference proteome</keyword>
<dbReference type="InterPro" id="IPR000680">
    <property type="entry name" value="Borrelia_lipo"/>
</dbReference>
<evidence type="ECO:0000256" key="2">
    <source>
        <dbReference type="ARBA" id="ARBA00004459"/>
    </source>
</evidence>
<dbReference type="SUPFAM" id="SSF74748">
    <property type="entry name" value="Variable surface antigen VlsE"/>
    <property type="match status" value="1"/>
</dbReference>
<evidence type="ECO:0000256" key="5">
    <source>
        <dbReference type="ARBA" id="ARBA00023139"/>
    </source>
</evidence>
<keyword evidence="9" id="KW-0614">Plasmid</keyword>
<comment type="subcellular location">
    <subcellularLocation>
        <location evidence="2 8">Cell outer membrane</location>
        <topology evidence="2 8">Lipid-anchor</topology>
    </subcellularLocation>
</comment>
<keyword evidence="7 8" id="KW-0449">Lipoprotein</keyword>
<sequence length="326" mass="33846">MGGVKGEGAAGGDGRGVGSLSELIATSRQVFLDAFVSFGELLKGTFGITSDATKEEVGERLGKIGEAVQVAKRKLESIKEDSNYNLIKTRVDSIMTKVIDTLEKIVNGANKIKESTISAADKIASATADNNDAVQADKISVKGLVEGISMLCEAAKGVGTEPKGNVNRVITDSKEVGNLFGETANVTDAKALSGANKALNEVSGADILLAIEAAKDGTSKDAGDINAATNAFDMAIANKNHGNLSNINTNASVISAGLALKAMAKNGKLATLATHAPKEGINAVLYRSVNKTVNEIVSIIRRTVDKCLKDVDDCLKENFSSEVSSS</sequence>
<organism evidence="9 10">
    <name type="scientific">Borrelia duttonii (strain Ly)</name>
    <dbReference type="NCBI Taxonomy" id="412419"/>
    <lineage>
        <taxon>Bacteria</taxon>
        <taxon>Pseudomonadati</taxon>
        <taxon>Spirochaetota</taxon>
        <taxon>Spirochaetia</taxon>
        <taxon>Spirochaetales</taxon>
        <taxon>Borreliaceae</taxon>
        <taxon>Borrelia</taxon>
    </lineage>
</organism>
<evidence type="ECO:0000256" key="4">
    <source>
        <dbReference type="ARBA" id="ARBA00023136"/>
    </source>
</evidence>
<evidence type="ECO:0000256" key="8">
    <source>
        <dbReference type="RuleBase" id="RU363105"/>
    </source>
</evidence>
<evidence type="ECO:0000256" key="7">
    <source>
        <dbReference type="ARBA" id="ARBA00023288"/>
    </source>
</evidence>